<feature type="compositionally biased region" description="Low complexity" evidence="3">
    <location>
        <begin position="349"/>
        <end position="361"/>
    </location>
</feature>
<dbReference type="InterPro" id="IPR016130">
    <property type="entry name" value="Tyr_Pase_AS"/>
</dbReference>
<feature type="region of interest" description="Disordered" evidence="3">
    <location>
        <begin position="188"/>
        <end position="232"/>
    </location>
</feature>
<dbReference type="GO" id="GO:0005886">
    <property type="term" value="C:plasma membrane"/>
    <property type="evidence" value="ECO:0007669"/>
    <property type="project" value="TreeGrafter"/>
</dbReference>
<dbReference type="GO" id="GO:0005634">
    <property type="term" value="C:nucleus"/>
    <property type="evidence" value="ECO:0007669"/>
    <property type="project" value="TreeGrafter"/>
</dbReference>
<dbReference type="GO" id="GO:0051896">
    <property type="term" value="P:regulation of phosphatidylinositol 3-kinase/protein kinase B signal transduction"/>
    <property type="evidence" value="ECO:0007669"/>
    <property type="project" value="TreeGrafter"/>
</dbReference>
<evidence type="ECO:0000259" key="4">
    <source>
        <dbReference type="PROSITE" id="PS50056"/>
    </source>
</evidence>
<feature type="region of interest" description="Disordered" evidence="3">
    <location>
        <begin position="492"/>
        <end position="539"/>
    </location>
</feature>
<dbReference type="EC" id="3.1.3.67" evidence="1"/>
<feature type="compositionally biased region" description="Polar residues" evidence="3">
    <location>
        <begin position="501"/>
        <end position="539"/>
    </location>
</feature>
<evidence type="ECO:0000313" key="7">
    <source>
        <dbReference type="Proteomes" id="UP000807342"/>
    </source>
</evidence>
<dbReference type="InterPro" id="IPR057023">
    <property type="entry name" value="PTP-SAK"/>
</dbReference>
<organism evidence="6 7">
    <name type="scientific">Macrolepiota fuliginosa MF-IS2</name>
    <dbReference type="NCBI Taxonomy" id="1400762"/>
    <lineage>
        <taxon>Eukaryota</taxon>
        <taxon>Fungi</taxon>
        <taxon>Dikarya</taxon>
        <taxon>Basidiomycota</taxon>
        <taxon>Agaricomycotina</taxon>
        <taxon>Agaricomycetes</taxon>
        <taxon>Agaricomycetidae</taxon>
        <taxon>Agaricales</taxon>
        <taxon>Agaricineae</taxon>
        <taxon>Agaricaceae</taxon>
        <taxon>Macrolepiota</taxon>
    </lineage>
</organism>
<keyword evidence="7" id="KW-1185">Reference proteome</keyword>
<sequence length="662" mass="74285">MADYIRRLVSGPKARFRDEELKLELDLVYVTDQIIIMGYPASGFEGYYRNRREDVKKFLDHRHGKNYWIFNFCPLKENSYDAQYFDGRVSRYPFPDHHAPPLPILPLVAREMRAWLSGSHERVAVLHCKAGKGRSGTMACTYLLSLDEEPTPPKLQRSHTAKEWAMRRAEDTMDALPEDQDLDKMRTTTSPLLQPSVSLEAGSDTADILDPEESGGSPLVKSPGSVSPTSVNPEGSFTEALKGVLNLHTARRMKAPSDPEKKQKQGVSIPSQRRYLHYWSLCIANAAPAGFWSLAPSLIPHPSPPSPQTKKRVRLTEIKLRLREFSTTKLNFVKVANLVIDKTKGKGSGSSSIPIPITRRTNSSNNSEVNWSKPKNNGSTSLNYLWASLARYDDELITTLEKWEKHTRDEKGRLGLRRPGSERMETENGVEELGDIFRDGRWDQHKMVRSFGRLGEVGEATRTESRDTDKDERILTYTLRPLSGERWESIKEDMKEHKQRQQASEDSNLSEDGNQSVSDSDCQPSSPLGTIAAASSSQEQGVVLDAEREVRIKLYMGQVFMGWVWLIPAFHMPSLNNNDGKSTATQTQTTLVRKEIDFAIGLGTGIIDVEISMEWIVPPSVRQQAEAILVPGPVKNDEVDTILPDPPAHAPADDPEDELATI</sequence>
<dbReference type="Proteomes" id="UP000807342">
    <property type="component" value="Unassembled WGS sequence"/>
</dbReference>
<dbReference type="PANTHER" id="PTHR12305">
    <property type="entry name" value="PHOSPHATASE WITH HOMOLOGY TO TENSIN"/>
    <property type="match status" value="1"/>
</dbReference>
<feature type="domain" description="Phosphatase tensin-type" evidence="5">
    <location>
        <begin position="16"/>
        <end position="286"/>
    </location>
</feature>
<protein>
    <recommendedName>
        <fullName evidence="1">phosphatidylinositol-3,4,5-trisphosphate 3-phosphatase</fullName>
        <ecNumber evidence="1">3.1.3.67</ecNumber>
    </recommendedName>
</protein>
<dbReference type="OrthoDB" id="5632at2759"/>
<accession>A0A9P6C410</accession>
<reference evidence="6" key="1">
    <citation type="submission" date="2020-11" db="EMBL/GenBank/DDBJ databases">
        <authorList>
            <consortium name="DOE Joint Genome Institute"/>
            <person name="Ahrendt S."/>
            <person name="Riley R."/>
            <person name="Andreopoulos W."/>
            <person name="Labutti K."/>
            <person name="Pangilinan J."/>
            <person name="Ruiz-Duenas F.J."/>
            <person name="Barrasa J.M."/>
            <person name="Sanchez-Garcia M."/>
            <person name="Camarero S."/>
            <person name="Miyauchi S."/>
            <person name="Serrano A."/>
            <person name="Linde D."/>
            <person name="Babiker R."/>
            <person name="Drula E."/>
            <person name="Ayuso-Fernandez I."/>
            <person name="Pacheco R."/>
            <person name="Padilla G."/>
            <person name="Ferreira P."/>
            <person name="Barriuso J."/>
            <person name="Kellner H."/>
            <person name="Castanera R."/>
            <person name="Alfaro M."/>
            <person name="Ramirez L."/>
            <person name="Pisabarro A.G."/>
            <person name="Kuo A."/>
            <person name="Tritt A."/>
            <person name="Lipzen A."/>
            <person name="He G."/>
            <person name="Yan M."/>
            <person name="Ng V."/>
            <person name="Cullen D."/>
            <person name="Martin F."/>
            <person name="Rosso M.-N."/>
            <person name="Henrissat B."/>
            <person name="Hibbett D."/>
            <person name="Martinez A.T."/>
            <person name="Grigoriev I.V."/>
        </authorList>
    </citation>
    <scope>NUCLEOTIDE SEQUENCE</scope>
    <source>
        <strain evidence="6">MF-IS2</strain>
    </source>
</reference>
<gene>
    <name evidence="6" type="ORF">P691DRAFT_670692</name>
</gene>
<dbReference type="GO" id="GO:0016314">
    <property type="term" value="F:phosphatidylinositol-3,4,5-trisphosphate 3-phosphatase activity"/>
    <property type="evidence" value="ECO:0007669"/>
    <property type="project" value="UniProtKB-EC"/>
</dbReference>
<dbReference type="PROSITE" id="PS50056">
    <property type="entry name" value="TYR_PHOSPHATASE_2"/>
    <property type="match status" value="1"/>
</dbReference>
<dbReference type="InterPro" id="IPR029023">
    <property type="entry name" value="Tensin_phosphatase"/>
</dbReference>
<dbReference type="PROSITE" id="PS00383">
    <property type="entry name" value="TYR_PHOSPHATASE_1"/>
    <property type="match status" value="1"/>
</dbReference>
<dbReference type="InterPro" id="IPR051281">
    <property type="entry name" value="Dual-spec_lipid-protein_phosph"/>
</dbReference>
<dbReference type="GO" id="GO:0048870">
    <property type="term" value="P:cell motility"/>
    <property type="evidence" value="ECO:0007669"/>
    <property type="project" value="TreeGrafter"/>
</dbReference>
<dbReference type="Pfam" id="PF22784">
    <property type="entry name" value="PTP-SAK"/>
    <property type="match status" value="1"/>
</dbReference>
<evidence type="ECO:0000313" key="6">
    <source>
        <dbReference type="EMBL" id="KAF9447818.1"/>
    </source>
</evidence>
<dbReference type="GO" id="GO:0005829">
    <property type="term" value="C:cytosol"/>
    <property type="evidence" value="ECO:0007669"/>
    <property type="project" value="TreeGrafter"/>
</dbReference>
<evidence type="ECO:0000256" key="2">
    <source>
        <dbReference type="ARBA" id="ARBA00022801"/>
    </source>
</evidence>
<dbReference type="SUPFAM" id="SSF52799">
    <property type="entry name" value="(Phosphotyrosine protein) phosphatases II"/>
    <property type="match status" value="1"/>
</dbReference>
<feature type="region of interest" description="Disordered" evidence="3">
    <location>
        <begin position="348"/>
        <end position="374"/>
    </location>
</feature>
<name>A0A9P6C410_9AGAR</name>
<keyword evidence="2" id="KW-0378">Hydrolase</keyword>
<proteinExistence type="predicted"/>
<feature type="region of interest" description="Disordered" evidence="3">
    <location>
        <begin position="639"/>
        <end position="662"/>
    </location>
</feature>
<dbReference type="GO" id="GO:0043491">
    <property type="term" value="P:phosphatidylinositol 3-kinase/protein kinase B signal transduction"/>
    <property type="evidence" value="ECO:0007669"/>
    <property type="project" value="TreeGrafter"/>
</dbReference>
<dbReference type="Gene3D" id="3.90.190.10">
    <property type="entry name" value="Protein tyrosine phosphatase superfamily"/>
    <property type="match status" value="1"/>
</dbReference>
<feature type="compositionally biased region" description="Acidic residues" evidence="3">
    <location>
        <begin position="653"/>
        <end position="662"/>
    </location>
</feature>
<feature type="compositionally biased region" description="Polar residues" evidence="3">
    <location>
        <begin position="188"/>
        <end position="197"/>
    </location>
</feature>
<dbReference type="GO" id="GO:0046856">
    <property type="term" value="P:phosphatidylinositol dephosphorylation"/>
    <property type="evidence" value="ECO:0007669"/>
    <property type="project" value="TreeGrafter"/>
</dbReference>
<feature type="compositionally biased region" description="Polar residues" evidence="3">
    <location>
        <begin position="362"/>
        <end position="374"/>
    </location>
</feature>
<dbReference type="GO" id="GO:0004725">
    <property type="term" value="F:protein tyrosine phosphatase activity"/>
    <property type="evidence" value="ECO:0007669"/>
    <property type="project" value="TreeGrafter"/>
</dbReference>
<dbReference type="PANTHER" id="PTHR12305:SF81">
    <property type="entry name" value="PHOSPHATIDYLINOSITOL 3,4,5-TRISPHOSPHATE 3-PHOSPHATASE AND DUAL-SPECIFICITY PROTEIN PHOSPHATASE PTEN"/>
    <property type="match status" value="1"/>
</dbReference>
<dbReference type="GO" id="GO:0042995">
    <property type="term" value="C:cell projection"/>
    <property type="evidence" value="ECO:0007669"/>
    <property type="project" value="TreeGrafter"/>
</dbReference>
<evidence type="ECO:0000259" key="5">
    <source>
        <dbReference type="PROSITE" id="PS51181"/>
    </source>
</evidence>
<evidence type="ECO:0000256" key="1">
    <source>
        <dbReference type="ARBA" id="ARBA00013015"/>
    </source>
</evidence>
<dbReference type="InterPro" id="IPR000387">
    <property type="entry name" value="Tyr_Pase_dom"/>
</dbReference>
<dbReference type="PROSITE" id="PS51181">
    <property type="entry name" value="PPASE_TENSIN"/>
    <property type="match status" value="1"/>
</dbReference>
<dbReference type="InterPro" id="IPR029021">
    <property type="entry name" value="Prot-tyrosine_phosphatase-like"/>
</dbReference>
<feature type="domain" description="Tyrosine specific protein phosphatases" evidence="4">
    <location>
        <begin position="102"/>
        <end position="145"/>
    </location>
</feature>
<dbReference type="EMBL" id="MU151184">
    <property type="protein sequence ID" value="KAF9447818.1"/>
    <property type="molecule type" value="Genomic_DNA"/>
</dbReference>
<evidence type="ECO:0000256" key="3">
    <source>
        <dbReference type="SAM" id="MobiDB-lite"/>
    </source>
</evidence>
<dbReference type="AlphaFoldDB" id="A0A9P6C410"/>
<comment type="caution">
    <text evidence="6">The sequence shown here is derived from an EMBL/GenBank/DDBJ whole genome shotgun (WGS) entry which is preliminary data.</text>
</comment>